<keyword evidence="4" id="KW-1185">Reference proteome</keyword>
<proteinExistence type="predicted"/>
<name>A0ABR6NDV5_9SPHN</name>
<feature type="compositionally biased region" description="Low complexity" evidence="1">
    <location>
        <begin position="42"/>
        <end position="53"/>
    </location>
</feature>
<dbReference type="EMBL" id="JACHKA010000001">
    <property type="protein sequence ID" value="MBB5985454.1"/>
    <property type="molecule type" value="Genomic_DNA"/>
</dbReference>
<feature type="region of interest" description="Disordered" evidence="1">
    <location>
        <begin position="40"/>
        <end position="91"/>
    </location>
</feature>
<evidence type="ECO:0000256" key="1">
    <source>
        <dbReference type="SAM" id="MobiDB-lite"/>
    </source>
</evidence>
<evidence type="ECO:0000313" key="3">
    <source>
        <dbReference type="EMBL" id="MBB5985454.1"/>
    </source>
</evidence>
<gene>
    <name evidence="3" type="ORF">HNP60_001428</name>
</gene>
<evidence type="ECO:0000256" key="2">
    <source>
        <dbReference type="SAM" id="SignalP"/>
    </source>
</evidence>
<feature type="chain" id="PRO_5045046082" evidence="2">
    <location>
        <begin position="22"/>
        <end position="91"/>
    </location>
</feature>
<protein>
    <submittedName>
        <fullName evidence="3">Uncharacterized protein</fullName>
    </submittedName>
</protein>
<evidence type="ECO:0000313" key="4">
    <source>
        <dbReference type="Proteomes" id="UP001138540"/>
    </source>
</evidence>
<feature type="signal peptide" evidence="2">
    <location>
        <begin position="1"/>
        <end position="21"/>
    </location>
</feature>
<accession>A0ABR6NDV5</accession>
<organism evidence="3 4">
    <name type="scientific">Sphingobium lignivorans</name>
    <dbReference type="NCBI Taxonomy" id="2735886"/>
    <lineage>
        <taxon>Bacteria</taxon>
        <taxon>Pseudomonadati</taxon>
        <taxon>Pseudomonadota</taxon>
        <taxon>Alphaproteobacteria</taxon>
        <taxon>Sphingomonadales</taxon>
        <taxon>Sphingomonadaceae</taxon>
        <taxon>Sphingobium</taxon>
    </lineage>
</organism>
<comment type="caution">
    <text evidence="3">The sequence shown here is derived from an EMBL/GenBank/DDBJ whole genome shotgun (WGS) entry which is preliminary data.</text>
</comment>
<dbReference type="Proteomes" id="UP001138540">
    <property type="component" value="Unassembled WGS sequence"/>
</dbReference>
<keyword evidence="2" id="KW-0732">Signal</keyword>
<sequence length="91" mass="9447">MRTFHAGLALCLFIVPPGASACELEAMGFGRFSPFHDYMPQTTPAAASGAPASTEDESRPEPLPPSGATYVAISAQSPDDARPVRKGPSAN</sequence>
<dbReference type="PROSITE" id="PS51257">
    <property type="entry name" value="PROKAR_LIPOPROTEIN"/>
    <property type="match status" value="1"/>
</dbReference>
<reference evidence="3 4" key="1">
    <citation type="submission" date="2020-08" db="EMBL/GenBank/DDBJ databases">
        <title>Exploring microbial biodiversity for novel pathways involved in the catabolism of aromatic compounds derived from lignin.</title>
        <authorList>
            <person name="Elkins J."/>
        </authorList>
    </citation>
    <scope>NUCLEOTIDE SEQUENCE [LARGE SCALE GENOMIC DNA]</scope>
    <source>
        <strain evidence="3 4">B1D3A</strain>
    </source>
</reference>